<accession>A0A9J6P584</accession>
<evidence type="ECO:0000313" key="1">
    <source>
        <dbReference type="EMBL" id="MCM1991249.1"/>
    </source>
</evidence>
<reference evidence="1" key="2">
    <citation type="submission" date="2021-04" db="EMBL/GenBank/DDBJ databases">
        <authorList>
            <person name="Dong X."/>
        </authorList>
    </citation>
    <scope>NUCLEOTIDE SEQUENCE</scope>
    <source>
        <strain evidence="1">ZWT</strain>
    </source>
</reference>
<dbReference type="Gene3D" id="3.40.109.40">
    <property type="match status" value="1"/>
</dbReference>
<comment type="caution">
    <text evidence="1">The sequence shown here is derived from an EMBL/GenBank/DDBJ whole genome shotgun (WGS) entry which is preliminary data.</text>
</comment>
<keyword evidence="2" id="KW-1185">Reference proteome</keyword>
<dbReference type="AlphaFoldDB" id="A0A9J6P584"/>
<reference evidence="1" key="1">
    <citation type="journal article" date="2021" name="mSystems">
        <title>Bacteria and Archaea Synergistically Convert Glycine Betaine to Biogenic Methane in the Formosa Cold Seep of the South China Sea.</title>
        <authorList>
            <person name="Li L."/>
            <person name="Zhang W."/>
            <person name="Zhang S."/>
            <person name="Song L."/>
            <person name="Sun Q."/>
            <person name="Zhang H."/>
            <person name="Xiang H."/>
            <person name="Dong X."/>
        </authorList>
    </citation>
    <scope>NUCLEOTIDE SEQUENCE</scope>
    <source>
        <strain evidence="1">ZWT</strain>
    </source>
</reference>
<sequence>MKNLIIDSKQILRFLGYGEREPHEKIIKMVQEEIDKSDTYWESQFYSKIIKVISVDGKKIILENQIILEDDFLFNQLKECTAVGVNIVTLGNKIGKVIKEYMVKREVMRSLICDKIAVVALDCIVDEKRRELLEELRKDNLNITCEVFPGESAWDVENLKTLFSVFNKEEINVSLNEYCMMEPIKSTAFIWGIGRGKAMDCGHRCSRCSNPCSFREGSW</sequence>
<proteinExistence type="predicted"/>
<evidence type="ECO:0000313" key="2">
    <source>
        <dbReference type="Proteomes" id="UP001056429"/>
    </source>
</evidence>
<dbReference type="EMBL" id="JAGSOJ010000003">
    <property type="protein sequence ID" value="MCM1991249.1"/>
    <property type="molecule type" value="Genomic_DNA"/>
</dbReference>
<dbReference type="RefSeq" id="WP_250860355.1">
    <property type="nucleotide sequence ID" value="NZ_JAGSOJ010000003.1"/>
</dbReference>
<protein>
    <submittedName>
        <fullName evidence="1">Uncharacterized protein</fullName>
    </submittedName>
</protein>
<dbReference type="GO" id="GO:0008705">
    <property type="term" value="F:methionine synthase activity"/>
    <property type="evidence" value="ECO:0007669"/>
    <property type="project" value="InterPro"/>
</dbReference>
<dbReference type="Proteomes" id="UP001056429">
    <property type="component" value="Unassembled WGS sequence"/>
</dbReference>
<dbReference type="SUPFAM" id="SSF56507">
    <property type="entry name" value="Methionine synthase activation domain-like"/>
    <property type="match status" value="1"/>
</dbReference>
<organism evidence="1 2">
    <name type="scientific">Oceanirhabdus seepicola</name>
    <dbReference type="NCBI Taxonomy" id="2828781"/>
    <lineage>
        <taxon>Bacteria</taxon>
        <taxon>Bacillati</taxon>
        <taxon>Bacillota</taxon>
        <taxon>Clostridia</taxon>
        <taxon>Eubacteriales</taxon>
        <taxon>Clostridiaceae</taxon>
        <taxon>Oceanirhabdus</taxon>
    </lineage>
</organism>
<dbReference type="InterPro" id="IPR037010">
    <property type="entry name" value="VitB12-dep_Met_synth_activ_sf"/>
</dbReference>
<name>A0A9J6P584_9CLOT</name>
<gene>
    <name evidence="1" type="ORF">KDK92_16055</name>
</gene>